<feature type="compositionally biased region" description="Basic residues" evidence="10">
    <location>
        <begin position="32"/>
        <end position="41"/>
    </location>
</feature>
<keyword evidence="7" id="KW-0966">Cell projection</keyword>
<evidence type="ECO:0000256" key="9">
    <source>
        <dbReference type="SAM" id="Coils"/>
    </source>
</evidence>
<feature type="region of interest" description="Disordered" evidence="10">
    <location>
        <begin position="1056"/>
        <end position="1102"/>
    </location>
</feature>
<evidence type="ECO:0000256" key="10">
    <source>
        <dbReference type="SAM" id="MobiDB-lite"/>
    </source>
</evidence>
<evidence type="ECO:0000256" key="6">
    <source>
        <dbReference type="ARBA" id="ARBA00023212"/>
    </source>
</evidence>
<feature type="compositionally biased region" description="Polar residues" evidence="10">
    <location>
        <begin position="807"/>
        <end position="821"/>
    </location>
</feature>
<evidence type="ECO:0000256" key="1">
    <source>
        <dbReference type="ARBA" id="ARBA00004245"/>
    </source>
</evidence>
<evidence type="ECO:0000256" key="4">
    <source>
        <dbReference type="ARBA" id="ARBA00023018"/>
    </source>
</evidence>
<feature type="compositionally biased region" description="Low complexity" evidence="10">
    <location>
        <begin position="150"/>
        <end position="162"/>
    </location>
</feature>
<proteinExistence type="predicted"/>
<feature type="compositionally biased region" description="Polar residues" evidence="10">
    <location>
        <begin position="163"/>
        <end position="174"/>
    </location>
</feature>
<dbReference type="GO" id="GO:0007274">
    <property type="term" value="P:neuromuscular synaptic transmission"/>
    <property type="evidence" value="ECO:0007669"/>
    <property type="project" value="TreeGrafter"/>
</dbReference>
<dbReference type="GO" id="GO:0048167">
    <property type="term" value="P:regulation of synaptic plasticity"/>
    <property type="evidence" value="ECO:0007669"/>
    <property type="project" value="TreeGrafter"/>
</dbReference>
<sequence length="1102" mass="123133">MPLNIRAKPAQSKLSAGPKSSGQTDAATTHSRFSRAPKPAKGKQAVNSAPGSRSGLEPGSVSGSVSAPAPKSPGGQGSVSRPGSKVKRGTAADKGAGRGSAKAPGGKTLSMENIQSLSAAYATSGTMYPCERDSLEPSGGYPKGTMTLGRSTSHSSNSNRTTAMGSTPNITSSGLHPPLDAHGDQTSHPPSTSSLRRQSGRHPQAPDVAGRGEISSFDLQCQLRELQRENDNLRRELDTGRDARTGPSMNNVNFWSPDVKRDRGVRREEAGRTSVLRDQYRTNQDDLQPGDIRRNKQLPLTVQELQEELKAHRDMNSRLQQQRQQGNSGSYRELHTDRDHRGGLSPGPSPRQSSNNLHSPGPKNSARASPSSTYNPRQQEADVIIHSPGYGCNTAVAAQRISPANTLQPGPRNNSDQPFYSPGHGPVVAPGSGSFRAGSPCQVPGCDGFSSPPPVDQSEENFYRLQSERERQIKELFLLRKTVEEMEMRMDSQKQTLGARDESIQRLLEMLQGQGHGPGQGQGHWGRGQRPGIIAMAAQEAEAQLENIHVREDTKISSLERNIRDLEDEVQMLKTSGLLHPYDRQDELKQVEVYKSHSKFMKSKIEQLKQELNRKESEMQALQTKLETLTNQNSDCKQHIEVLKESLSAKEQRANTLQTEVDALRVRLEEKEQLLTKKTKQLQDLTDEKSTLSGEIRDMKDMLDVKERKVNVLQKKIENLLEQLKDKDKQLAGLRERVQGLQTDSSNTDTALTTLEEALSEKERVIEALREQKDREDRVRLEELEQMRKENQVLKETLSALQPHKLPQSQPANSVLTQNQRPDGAVETKVDKPPTGSATTQNMEETVRKCPDITDRLRLLEQEVARNKEESGKSQSEVERLMAALRDAEMDKLCKEQKIENLERPGQVKSPNIQKQTMVGEMRKDAHTDGHPHSLSQLEELMGALEKTRQELDATKLHLSSTQQSLHERDGHLNSLRHERRKQLEEILEMKQQALLAAISEKDANIALLELSSSKRKKSQEEVMALKREKDKLMHQLKQQTQSRMKLIADNYEEDHVHPQHHPHHSHHSHPANMHHRSLPRGPAHSNHRPRMDQDDEEGIWA</sequence>
<evidence type="ECO:0000256" key="3">
    <source>
        <dbReference type="ARBA" id="ARBA00022553"/>
    </source>
</evidence>
<feature type="region of interest" description="Disordered" evidence="10">
    <location>
        <begin position="404"/>
        <end position="436"/>
    </location>
</feature>
<feature type="region of interest" description="Disordered" evidence="10">
    <location>
        <begin position="1"/>
        <end position="111"/>
    </location>
</feature>
<keyword evidence="3" id="KW-0597">Phosphoprotein</keyword>
<feature type="compositionally biased region" description="Basic and acidic residues" evidence="10">
    <location>
        <begin position="235"/>
        <end position="244"/>
    </location>
</feature>
<feature type="region of interest" description="Disordered" evidence="10">
    <location>
        <begin position="802"/>
        <end position="844"/>
    </location>
</feature>
<dbReference type="AlphaFoldDB" id="A0AAQ4PU26"/>
<feature type="compositionally biased region" description="Polar residues" evidence="10">
    <location>
        <begin position="404"/>
        <end position="418"/>
    </location>
</feature>
<dbReference type="PANTHER" id="PTHR18861">
    <property type="entry name" value="ELKS/RAB6-INTERACTING/CAST PROTEIN"/>
    <property type="match status" value="1"/>
</dbReference>
<dbReference type="Ensembl" id="ENSGACT00000032614.1">
    <property type="protein sequence ID" value="ENSGACP00000042416.1"/>
    <property type="gene ID" value="ENSGACG00000010158.2"/>
</dbReference>
<feature type="compositionally biased region" description="Basic and acidic residues" evidence="10">
    <location>
        <begin position="258"/>
        <end position="271"/>
    </location>
</feature>
<dbReference type="SUPFAM" id="SSF57997">
    <property type="entry name" value="Tropomyosin"/>
    <property type="match status" value="1"/>
</dbReference>
<evidence type="ECO:0000313" key="11">
    <source>
        <dbReference type="Ensembl" id="ENSGACP00000042416.1"/>
    </source>
</evidence>
<feature type="compositionally biased region" description="Basic residues" evidence="10">
    <location>
        <begin position="1059"/>
        <end position="1079"/>
    </location>
</feature>
<dbReference type="GeneTree" id="ENSGT00650000093320"/>
<keyword evidence="2" id="KW-0963">Cytoplasm</keyword>
<feature type="compositionally biased region" description="Polar residues" evidence="10">
    <location>
        <begin position="317"/>
        <end position="330"/>
    </location>
</feature>
<reference evidence="11" key="3">
    <citation type="submission" date="2025-09" db="UniProtKB">
        <authorList>
            <consortium name="Ensembl"/>
        </authorList>
    </citation>
    <scope>IDENTIFICATION</scope>
</reference>
<gene>
    <name evidence="11" type="primary">ERC2</name>
</gene>
<keyword evidence="5 9" id="KW-0175">Coiled coil</keyword>
<evidence type="ECO:0000256" key="2">
    <source>
        <dbReference type="ARBA" id="ARBA00022490"/>
    </source>
</evidence>
<reference evidence="11 12" key="1">
    <citation type="journal article" date="2021" name="G3 (Bethesda)">
        <title>Improved contiguity of the threespine stickleback genome using long-read sequencing.</title>
        <authorList>
            <person name="Nath S."/>
            <person name="Shaw D.E."/>
            <person name="White M.A."/>
        </authorList>
    </citation>
    <scope>NUCLEOTIDE SEQUENCE [LARGE SCALE GENOMIC DNA]</scope>
    <source>
        <strain evidence="11 12">Lake Benthic</strain>
    </source>
</reference>
<dbReference type="PANTHER" id="PTHR18861:SF3">
    <property type="entry name" value="ERC PROTEIN 2"/>
    <property type="match status" value="1"/>
</dbReference>
<evidence type="ECO:0000256" key="8">
    <source>
        <dbReference type="ARBA" id="ARBA00034106"/>
    </source>
</evidence>
<protein>
    <submittedName>
        <fullName evidence="11">ELKS/RAB6-interacting/CAST family member 2</fullName>
    </submittedName>
</protein>
<feature type="coiled-coil region" evidence="9">
    <location>
        <begin position="549"/>
        <end position="779"/>
    </location>
</feature>
<feature type="compositionally biased region" description="Polar residues" evidence="10">
    <location>
        <begin position="366"/>
        <end position="376"/>
    </location>
</feature>
<keyword evidence="6" id="KW-0206">Cytoskeleton</keyword>
<dbReference type="InterPro" id="IPR019323">
    <property type="entry name" value="ELKS/CAST"/>
</dbReference>
<comment type="subcellular location">
    <subcellularLocation>
        <location evidence="1">Cytoplasm</location>
        <location evidence="1">Cytoskeleton</location>
    </subcellularLocation>
    <subcellularLocation>
        <location evidence="8">Presynapse</location>
    </subcellularLocation>
</comment>
<organism evidence="11 12">
    <name type="scientific">Gasterosteus aculeatus aculeatus</name>
    <name type="common">three-spined stickleback</name>
    <dbReference type="NCBI Taxonomy" id="481459"/>
    <lineage>
        <taxon>Eukaryota</taxon>
        <taxon>Metazoa</taxon>
        <taxon>Chordata</taxon>
        <taxon>Craniata</taxon>
        <taxon>Vertebrata</taxon>
        <taxon>Euteleostomi</taxon>
        <taxon>Actinopterygii</taxon>
        <taxon>Neopterygii</taxon>
        <taxon>Teleostei</taxon>
        <taxon>Neoteleostei</taxon>
        <taxon>Acanthomorphata</taxon>
        <taxon>Eupercaria</taxon>
        <taxon>Perciformes</taxon>
        <taxon>Cottioidei</taxon>
        <taxon>Gasterosteales</taxon>
        <taxon>Gasterosteidae</taxon>
        <taxon>Gasterosteus</taxon>
    </lineage>
</organism>
<feature type="region of interest" description="Disordered" evidence="10">
    <location>
        <begin position="316"/>
        <end position="376"/>
    </location>
</feature>
<feature type="coiled-coil region" evidence="9">
    <location>
        <begin position="935"/>
        <end position="1043"/>
    </location>
</feature>
<dbReference type="GO" id="GO:0048788">
    <property type="term" value="C:cytoskeleton of presynaptic active zone"/>
    <property type="evidence" value="ECO:0007669"/>
    <property type="project" value="TreeGrafter"/>
</dbReference>
<accession>A0AAQ4PU26</accession>
<feature type="region of interest" description="Disordered" evidence="10">
    <location>
        <begin position="128"/>
        <end position="214"/>
    </location>
</feature>
<dbReference type="GO" id="GO:0030424">
    <property type="term" value="C:axon"/>
    <property type="evidence" value="ECO:0007669"/>
    <property type="project" value="UniProtKB-SubCell"/>
</dbReference>
<keyword evidence="4" id="KW-0770">Synapse</keyword>
<evidence type="ECO:0000313" key="12">
    <source>
        <dbReference type="Proteomes" id="UP000007635"/>
    </source>
</evidence>
<reference evidence="11" key="2">
    <citation type="submission" date="2025-08" db="UniProtKB">
        <authorList>
            <consortium name="Ensembl"/>
        </authorList>
    </citation>
    <scope>IDENTIFICATION</scope>
</reference>
<evidence type="ECO:0000256" key="7">
    <source>
        <dbReference type="ARBA" id="ARBA00023273"/>
    </source>
</evidence>
<dbReference type="Proteomes" id="UP000007635">
    <property type="component" value="Chromosome XII"/>
</dbReference>
<name>A0AAQ4PU26_GASAC</name>
<feature type="compositionally biased region" description="Polar residues" evidence="10">
    <location>
        <begin position="12"/>
        <end position="31"/>
    </location>
</feature>
<dbReference type="Gene3D" id="1.20.5.340">
    <property type="match status" value="1"/>
</dbReference>
<feature type="compositionally biased region" description="Basic and acidic residues" evidence="10">
    <location>
        <begin position="332"/>
        <end position="342"/>
    </location>
</feature>
<dbReference type="Pfam" id="PF10174">
    <property type="entry name" value="Cast"/>
    <property type="match status" value="1"/>
</dbReference>
<evidence type="ECO:0000256" key="5">
    <source>
        <dbReference type="ARBA" id="ARBA00023054"/>
    </source>
</evidence>
<dbReference type="GO" id="GO:0098882">
    <property type="term" value="F:structural constituent of presynaptic active zone"/>
    <property type="evidence" value="ECO:0007669"/>
    <property type="project" value="TreeGrafter"/>
</dbReference>
<feature type="compositionally biased region" description="Polar residues" evidence="10">
    <location>
        <begin position="186"/>
        <end position="197"/>
    </location>
</feature>
<keyword evidence="12" id="KW-1185">Reference proteome</keyword>
<feature type="region of interest" description="Disordered" evidence="10">
    <location>
        <begin position="235"/>
        <end position="298"/>
    </location>
</feature>